<dbReference type="PRINTS" id="PR01001">
    <property type="entry name" value="FADG3PDH"/>
</dbReference>
<dbReference type="Proteomes" id="UP000199073">
    <property type="component" value="Unassembled WGS sequence"/>
</dbReference>
<organism evidence="9 10">
    <name type="scientific">Desulforhopalus singaporensis</name>
    <dbReference type="NCBI Taxonomy" id="91360"/>
    <lineage>
        <taxon>Bacteria</taxon>
        <taxon>Pseudomonadati</taxon>
        <taxon>Thermodesulfobacteriota</taxon>
        <taxon>Desulfobulbia</taxon>
        <taxon>Desulfobulbales</taxon>
        <taxon>Desulfocapsaceae</taxon>
        <taxon>Desulforhopalus</taxon>
    </lineage>
</organism>
<evidence type="ECO:0000256" key="2">
    <source>
        <dbReference type="ARBA" id="ARBA00007330"/>
    </source>
</evidence>
<sequence length="523" mass="59379">MAGLMTTPVYDIAIIGGGINGCGIARDAAGRGLSVFLCERDDLASGTSSASTKLIHGGLRYLEYYEFRLVREALREREILLTNAPHIVWPLRFILPHHRGLRPAWLIRLGLLLYDHLGGRRLLPGTSSVNLQTDIAGRLLKKEYRRGFEYSDCWVMDSRLVILNAMDARRLGAVIRTRSPLVSAVRSKDFWTLTMVDLVRNREYQVRARALVNASGPWLDQLMEHITHGATREHIRMVQGSHIIVKKLFDHSRAYIFQNSDGRIIFAIPYEHHFTLIGTTEVDFSKSPETAAISDKEIGYLCGAISEYFARPITANDVVSSFSGVRPLFDDGKSDAKAATRDYVLKLDTLRDKVPLLSIYGGKITTYRKLAESVLARLAPYLPPMKREWTTHSPLPGGDFRPGEFTRKTEELQHLCPLLDQQHAHRLFRAYGTLSREMIDAVRGTDSLGVHFGHNLYSFEVDYLIEREWAMTADDILWRRTRLGLFLNQRQVADLESYIRTRQADGQPGTQKNFIFFDKGEGQ</sequence>
<dbReference type="NCBIfam" id="NF009906">
    <property type="entry name" value="PRK13369.1"/>
    <property type="match status" value="1"/>
</dbReference>
<comment type="similarity">
    <text evidence="2 6">Belongs to the FAD-dependent glycerol-3-phosphate dehydrogenase family.</text>
</comment>
<keyword evidence="5 6" id="KW-0560">Oxidoreductase</keyword>
<dbReference type="STRING" id="91360.SAMN05660330_02325"/>
<evidence type="ECO:0000313" key="9">
    <source>
        <dbReference type="EMBL" id="SDP29577.1"/>
    </source>
</evidence>
<dbReference type="InterPro" id="IPR000447">
    <property type="entry name" value="G3P_DH_FAD-dep"/>
</dbReference>
<dbReference type="GO" id="GO:0009331">
    <property type="term" value="C:glycerol-3-phosphate dehydrogenase (FAD) complex"/>
    <property type="evidence" value="ECO:0007669"/>
    <property type="project" value="UniProtKB-UniRule"/>
</dbReference>
<dbReference type="GO" id="GO:0046168">
    <property type="term" value="P:glycerol-3-phosphate catabolic process"/>
    <property type="evidence" value="ECO:0007669"/>
    <property type="project" value="TreeGrafter"/>
</dbReference>
<evidence type="ECO:0000259" key="8">
    <source>
        <dbReference type="Pfam" id="PF16901"/>
    </source>
</evidence>
<comment type="catalytic activity">
    <reaction evidence="6">
        <text>a quinone + sn-glycerol 3-phosphate = dihydroxyacetone phosphate + a quinol</text>
        <dbReference type="Rhea" id="RHEA:18977"/>
        <dbReference type="ChEBI" id="CHEBI:24646"/>
        <dbReference type="ChEBI" id="CHEBI:57597"/>
        <dbReference type="ChEBI" id="CHEBI:57642"/>
        <dbReference type="ChEBI" id="CHEBI:132124"/>
        <dbReference type="EC" id="1.1.5.3"/>
    </reaction>
</comment>
<dbReference type="InterPro" id="IPR006076">
    <property type="entry name" value="FAD-dep_OxRdtase"/>
</dbReference>
<evidence type="ECO:0000256" key="1">
    <source>
        <dbReference type="ARBA" id="ARBA00001974"/>
    </source>
</evidence>
<dbReference type="Pfam" id="PF16901">
    <property type="entry name" value="DAO_C"/>
    <property type="match status" value="1"/>
</dbReference>
<dbReference type="EMBL" id="FNJI01000015">
    <property type="protein sequence ID" value="SDP29577.1"/>
    <property type="molecule type" value="Genomic_DNA"/>
</dbReference>
<dbReference type="Gene3D" id="6.10.250.1890">
    <property type="match status" value="1"/>
</dbReference>
<keyword evidence="4" id="KW-0274">FAD</keyword>
<feature type="domain" description="FAD dependent oxidoreductase" evidence="7">
    <location>
        <begin position="11"/>
        <end position="333"/>
    </location>
</feature>
<dbReference type="SUPFAM" id="SSF51905">
    <property type="entry name" value="FAD/NAD(P)-binding domain"/>
    <property type="match status" value="1"/>
</dbReference>
<dbReference type="PROSITE" id="PS00977">
    <property type="entry name" value="FAD_G3PDH_1"/>
    <property type="match status" value="1"/>
</dbReference>
<dbReference type="InterPro" id="IPR038299">
    <property type="entry name" value="DAO_C_sf"/>
</dbReference>
<dbReference type="PANTHER" id="PTHR11985:SF15">
    <property type="entry name" value="GLYCEROL-3-PHOSPHATE DEHYDROGENASE, MITOCHONDRIAL"/>
    <property type="match status" value="1"/>
</dbReference>
<dbReference type="NCBIfam" id="NF008899">
    <property type="entry name" value="PRK12266.1"/>
    <property type="match status" value="1"/>
</dbReference>
<dbReference type="InterPro" id="IPR036188">
    <property type="entry name" value="FAD/NAD-bd_sf"/>
</dbReference>
<dbReference type="AlphaFoldDB" id="A0A1H0RJ61"/>
<comment type="cofactor">
    <cofactor evidence="1 6">
        <name>FAD</name>
        <dbReference type="ChEBI" id="CHEBI:57692"/>
    </cofactor>
</comment>
<keyword evidence="3 6" id="KW-0285">Flavoprotein</keyword>
<dbReference type="Gene3D" id="3.30.9.10">
    <property type="entry name" value="D-Amino Acid Oxidase, subunit A, domain 2"/>
    <property type="match status" value="1"/>
</dbReference>
<dbReference type="Gene3D" id="1.10.8.870">
    <property type="entry name" value="Alpha-glycerophosphate oxidase, cap domain"/>
    <property type="match status" value="1"/>
</dbReference>
<dbReference type="Pfam" id="PF01266">
    <property type="entry name" value="DAO"/>
    <property type="match status" value="1"/>
</dbReference>
<name>A0A1H0RJ61_9BACT</name>
<reference evidence="9 10" key="1">
    <citation type="submission" date="2016-10" db="EMBL/GenBank/DDBJ databases">
        <authorList>
            <person name="de Groot N.N."/>
        </authorList>
    </citation>
    <scope>NUCLEOTIDE SEQUENCE [LARGE SCALE GENOMIC DNA]</scope>
    <source>
        <strain evidence="9 10">DSM 12130</strain>
    </source>
</reference>
<dbReference type="PANTHER" id="PTHR11985">
    <property type="entry name" value="GLYCEROL-3-PHOSPHATE DEHYDROGENASE"/>
    <property type="match status" value="1"/>
</dbReference>
<evidence type="ECO:0000256" key="6">
    <source>
        <dbReference type="RuleBase" id="RU361217"/>
    </source>
</evidence>
<evidence type="ECO:0000256" key="3">
    <source>
        <dbReference type="ARBA" id="ARBA00022630"/>
    </source>
</evidence>
<proteinExistence type="inferred from homology"/>
<dbReference type="EC" id="1.1.5.3" evidence="6"/>
<evidence type="ECO:0000259" key="7">
    <source>
        <dbReference type="Pfam" id="PF01266"/>
    </source>
</evidence>
<protein>
    <recommendedName>
        <fullName evidence="6">Glycerol-3-phosphate dehydrogenase</fullName>
        <ecNumber evidence="6">1.1.5.3</ecNumber>
    </recommendedName>
</protein>
<keyword evidence="10" id="KW-1185">Reference proteome</keyword>
<dbReference type="GO" id="GO:0004368">
    <property type="term" value="F:glycerol-3-phosphate dehydrogenase (quinone) activity"/>
    <property type="evidence" value="ECO:0007669"/>
    <property type="project" value="UniProtKB-EC"/>
</dbReference>
<evidence type="ECO:0000313" key="10">
    <source>
        <dbReference type="Proteomes" id="UP000199073"/>
    </source>
</evidence>
<evidence type="ECO:0000256" key="5">
    <source>
        <dbReference type="ARBA" id="ARBA00023002"/>
    </source>
</evidence>
<gene>
    <name evidence="9" type="ORF">SAMN05660330_02325</name>
</gene>
<accession>A0A1H0RJ61</accession>
<dbReference type="OrthoDB" id="9766796at2"/>
<dbReference type="Gene3D" id="3.50.50.60">
    <property type="entry name" value="FAD/NAD(P)-binding domain"/>
    <property type="match status" value="1"/>
</dbReference>
<dbReference type="PROSITE" id="PS00978">
    <property type="entry name" value="FAD_G3PDH_2"/>
    <property type="match status" value="1"/>
</dbReference>
<dbReference type="InterPro" id="IPR031656">
    <property type="entry name" value="DAO_C"/>
</dbReference>
<evidence type="ECO:0000256" key="4">
    <source>
        <dbReference type="ARBA" id="ARBA00022827"/>
    </source>
</evidence>
<feature type="domain" description="Alpha-glycerophosphate oxidase C-terminal" evidence="8">
    <location>
        <begin position="390"/>
        <end position="493"/>
    </location>
</feature>